<feature type="transmembrane region" description="Helical" evidence="1">
    <location>
        <begin position="102"/>
        <end position="130"/>
    </location>
</feature>
<keyword evidence="1" id="KW-1133">Transmembrane helix</keyword>
<evidence type="ECO:0000313" key="3">
    <source>
        <dbReference type="Proteomes" id="UP001065593"/>
    </source>
</evidence>
<dbReference type="RefSeq" id="WP_264988974.1">
    <property type="nucleotide sequence ID" value="NZ_BRZA01000002.1"/>
</dbReference>
<name>A0ABQ5NLR2_9BACI</name>
<sequence length="259" mass="29606">MNSYVKEEFKRAFFSKITLFTAIFSIVLVFGGMFEYISWIKYGDISVLYLFLSGYNSGTANFLIIAFPIISCLPFATSYVSDCKTGLNKYIYIRMSKIRYRLIRLLVNGLVGGFVLFIGPFISLLFLLGIKVFTHIPMAKEQMETFEYFESLGIHSPIIVILIILIVLFFCGFTFATFALGISTFIQNVYLVVLLPFIYYIFSATVLINIHTYLNAAVLYDVNHFGVNFTQRCLYGIILCMIGIITFFIGGYKIEQKNM</sequence>
<dbReference type="Proteomes" id="UP001065593">
    <property type="component" value="Unassembled WGS sequence"/>
</dbReference>
<protein>
    <recommendedName>
        <fullName evidence="4">ABC transporter permease</fullName>
    </recommendedName>
</protein>
<feature type="transmembrane region" description="Helical" evidence="1">
    <location>
        <begin position="158"/>
        <end position="182"/>
    </location>
</feature>
<reference evidence="2" key="1">
    <citation type="submission" date="2022-08" db="EMBL/GenBank/DDBJ databases">
        <title>Draft genome sequence of Lysinibacillus sp. strain KH24.</title>
        <authorList>
            <person name="Kanbe H."/>
            <person name="Itoh H."/>
        </authorList>
    </citation>
    <scope>NUCLEOTIDE SEQUENCE</scope>
    <source>
        <strain evidence="2">KH24</strain>
    </source>
</reference>
<evidence type="ECO:0000313" key="2">
    <source>
        <dbReference type="EMBL" id="GLC89234.1"/>
    </source>
</evidence>
<accession>A0ABQ5NLR2</accession>
<dbReference type="EMBL" id="BRZA01000002">
    <property type="protein sequence ID" value="GLC89234.1"/>
    <property type="molecule type" value="Genomic_DNA"/>
</dbReference>
<comment type="caution">
    <text evidence="2">The sequence shown here is derived from an EMBL/GenBank/DDBJ whole genome shotgun (WGS) entry which is preliminary data.</text>
</comment>
<feature type="transmembrane region" description="Helical" evidence="1">
    <location>
        <begin position="12"/>
        <end position="40"/>
    </location>
</feature>
<proteinExistence type="predicted"/>
<keyword evidence="1" id="KW-0812">Transmembrane</keyword>
<gene>
    <name evidence="2" type="ORF">LYSBPC_23610</name>
</gene>
<feature type="transmembrane region" description="Helical" evidence="1">
    <location>
        <begin position="60"/>
        <end position="81"/>
    </location>
</feature>
<feature type="transmembrane region" description="Helical" evidence="1">
    <location>
        <begin position="189"/>
        <end position="214"/>
    </location>
</feature>
<keyword evidence="1" id="KW-0472">Membrane</keyword>
<organism evidence="2 3">
    <name type="scientific">Lysinibacillus piscis</name>
    <dbReference type="NCBI Taxonomy" id="2518931"/>
    <lineage>
        <taxon>Bacteria</taxon>
        <taxon>Bacillati</taxon>
        <taxon>Bacillota</taxon>
        <taxon>Bacilli</taxon>
        <taxon>Bacillales</taxon>
        <taxon>Bacillaceae</taxon>
        <taxon>Lysinibacillus</taxon>
    </lineage>
</organism>
<keyword evidence="3" id="KW-1185">Reference proteome</keyword>
<evidence type="ECO:0008006" key="4">
    <source>
        <dbReference type="Google" id="ProtNLM"/>
    </source>
</evidence>
<feature type="transmembrane region" description="Helical" evidence="1">
    <location>
        <begin position="234"/>
        <end position="254"/>
    </location>
</feature>
<evidence type="ECO:0000256" key="1">
    <source>
        <dbReference type="SAM" id="Phobius"/>
    </source>
</evidence>